<evidence type="ECO:0000259" key="4">
    <source>
        <dbReference type="PROSITE" id="PS50225"/>
    </source>
</evidence>
<evidence type="ECO:0000256" key="3">
    <source>
        <dbReference type="PROSITE-ProRule" id="PRU00023"/>
    </source>
</evidence>
<dbReference type="Pfam" id="PF13637">
    <property type="entry name" value="Ank_4"/>
    <property type="match status" value="1"/>
</dbReference>
<dbReference type="Pfam" id="PF12796">
    <property type="entry name" value="Ank_2"/>
    <property type="match status" value="1"/>
</dbReference>
<gene>
    <name evidence="5" type="ORF">LSH36_242g08000</name>
</gene>
<dbReference type="PROSITE" id="PS50225">
    <property type="entry name" value="SOCS"/>
    <property type="match status" value="1"/>
</dbReference>
<dbReference type="InterPro" id="IPR001496">
    <property type="entry name" value="SOCS_box"/>
</dbReference>
<comment type="caution">
    <text evidence="5">The sequence shown here is derived from an EMBL/GenBank/DDBJ whole genome shotgun (WGS) entry which is preliminary data.</text>
</comment>
<feature type="repeat" description="ANK" evidence="3">
    <location>
        <begin position="70"/>
        <end position="94"/>
    </location>
</feature>
<evidence type="ECO:0000256" key="2">
    <source>
        <dbReference type="ARBA" id="ARBA00023043"/>
    </source>
</evidence>
<proteinExistence type="predicted"/>
<dbReference type="PANTHER" id="PTHR24171:SF9">
    <property type="entry name" value="ANKYRIN REPEAT DOMAIN-CONTAINING PROTEIN 39"/>
    <property type="match status" value="1"/>
</dbReference>
<dbReference type="PROSITE" id="PS50088">
    <property type="entry name" value="ANK_REPEAT"/>
    <property type="match status" value="3"/>
</dbReference>
<feature type="domain" description="SOCS box" evidence="4">
    <location>
        <begin position="253"/>
        <end position="300"/>
    </location>
</feature>
<dbReference type="AlphaFoldDB" id="A0AAD9N3H4"/>
<feature type="repeat" description="ANK" evidence="3">
    <location>
        <begin position="162"/>
        <end position="194"/>
    </location>
</feature>
<keyword evidence="2 3" id="KW-0040">ANK repeat</keyword>
<evidence type="ECO:0000313" key="6">
    <source>
        <dbReference type="Proteomes" id="UP001208570"/>
    </source>
</evidence>
<evidence type="ECO:0000313" key="5">
    <source>
        <dbReference type="EMBL" id="KAK2155365.1"/>
    </source>
</evidence>
<dbReference type="Proteomes" id="UP001208570">
    <property type="component" value="Unassembled WGS sequence"/>
</dbReference>
<keyword evidence="6" id="KW-1185">Reference proteome</keyword>
<reference evidence="5" key="1">
    <citation type="journal article" date="2023" name="Mol. Biol. Evol.">
        <title>Third-Generation Sequencing Reveals the Adaptive Role of the Epigenome in Three Deep-Sea Polychaetes.</title>
        <authorList>
            <person name="Perez M."/>
            <person name="Aroh O."/>
            <person name="Sun Y."/>
            <person name="Lan Y."/>
            <person name="Juniper S.K."/>
            <person name="Young C.R."/>
            <person name="Angers B."/>
            <person name="Qian P.Y."/>
        </authorList>
    </citation>
    <scope>NUCLEOTIDE SEQUENCE</scope>
    <source>
        <strain evidence="5">P08H-3</strain>
    </source>
</reference>
<keyword evidence="1" id="KW-0677">Repeat</keyword>
<protein>
    <recommendedName>
        <fullName evidence="4">SOCS box domain-containing protein</fullName>
    </recommendedName>
</protein>
<accession>A0AAD9N3H4</accession>
<evidence type="ECO:0000256" key="1">
    <source>
        <dbReference type="ARBA" id="ARBA00022737"/>
    </source>
</evidence>
<dbReference type="EMBL" id="JAODUP010000242">
    <property type="protein sequence ID" value="KAK2155365.1"/>
    <property type="molecule type" value="Genomic_DNA"/>
</dbReference>
<sequence length="307" mass="34222">FRVDGARLEPIHYASIHKRLDLIQEFLLHGINIDHPDEGNCTPLHHAAKWGCTANLIGRVILVVHRCGKAAESGHRDLVQLLYMMGADLNLVNKVGETVLFECIAHDHLLPIASDLISCGINVNTKDIEGNTALHKAASLGMNNACLILIDAGIDVNATNDYGNTALHNAAMQNQVSAMVPLLNHCSSITTQNNAGHSPMYVAMLHKQIWATCLLYTVGARLKTAEHEKFMRYEAQRNQEKAIFWQWCLELFATAQSLSVLCQSVIRDTIYRCGWRVQDVVKLLPLPEALKKSLLLQEYDSWDNLPV</sequence>
<dbReference type="InterPro" id="IPR036770">
    <property type="entry name" value="Ankyrin_rpt-contain_sf"/>
</dbReference>
<name>A0AAD9N3H4_9ANNE</name>
<dbReference type="PANTHER" id="PTHR24171">
    <property type="entry name" value="ANKYRIN REPEAT DOMAIN-CONTAINING PROTEIN 39-RELATED"/>
    <property type="match status" value="1"/>
</dbReference>
<dbReference type="SUPFAM" id="SSF48403">
    <property type="entry name" value="Ankyrin repeat"/>
    <property type="match status" value="1"/>
</dbReference>
<organism evidence="5 6">
    <name type="scientific">Paralvinella palmiformis</name>
    <dbReference type="NCBI Taxonomy" id="53620"/>
    <lineage>
        <taxon>Eukaryota</taxon>
        <taxon>Metazoa</taxon>
        <taxon>Spiralia</taxon>
        <taxon>Lophotrochozoa</taxon>
        <taxon>Annelida</taxon>
        <taxon>Polychaeta</taxon>
        <taxon>Sedentaria</taxon>
        <taxon>Canalipalpata</taxon>
        <taxon>Terebellida</taxon>
        <taxon>Terebelliformia</taxon>
        <taxon>Alvinellidae</taxon>
        <taxon>Paralvinella</taxon>
    </lineage>
</organism>
<dbReference type="Gene3D" id="1.25.40.20">
    <property type="entry name" value="Ankyrin repeat-containing domain"/>
    <property type="match status" value="2"/>
</dbReference>
<feature type="repeat" description="ANK" evidence="3">
    <location>
        <begin position="129"/>
        <end position="161"/>
    </location>
</feature>
<dbReference type="InterPro" id="IPR002110">
    <property type="entry name" value="Ankyrin_rpt"/>
</dbReference>
<feature type="non-terminal residue" evidence="5">
    <location>
        <position position="1"/>
    </location>
</feature>
<dbReference type="SMART" id="SM00248">
    <property type="entry name" value="ANK"/>
    <property type="match status" value="5"/>
</dbReference>
<dbReference type="PROSITE" id="PS50297">
    <property type="entry name" value="ANK_REP_REGION"/>
    <property type="match status" value="1"/>
</dbReference>